<reference evidence="5" key="3">
    <citation type="submission" date="2025-04" db="UniProtKB">
        <authorList>
            <consortium name="RefSeq"/>
        </authorList>
    </citation>
    <scope>IDENTIFICATION</scope>
    <source>
        <strain evidence="5">CBS 781.70</strain>
    </source>
</reference>
<feature type="transmembrane region" description="Helical" evidence="2">
    <location>
        <begin position="291"/>
        <end position="313"/>
    </location>
</feature>
<organism evidence="3">
    <name type="scientific">Eremomyces bilateralis CBS 781.70</name>
    <dbReference type="NCBI Taxonomy" id="1392243"/>
    <lineage>
        <taxon>Eukaryota</taxon>
        <taxon>Fungi</taxon>
        <taxon>Dikarya</taxon>
        <taxon>Ascomycota</taxon>
        <taxon>Pezizomycotina</taxon>
        <taxon>Dothideomycetes</taxon>
        <taxon>Dothideomycetes incertae sedis</taxon>
        <taxon>Eremomycetales</taxon>
        <taxon>Eremomycetaceae</taxon>
        <taxon>Eremomyces</taxon>
    </lineage>
</organism>
<feature type="compositionally biased region" description="Polar residues" evidence="1">
    <location>
        <begin position="165"/>
        <end position="182"/>
    </location>
</feature>
<feature type="compositionally biased region" description="Polar residues" evidence="1">
    <location>
        <begin position="256"/>
        <end position="267"/>
    </location>
</feature>
<feature type="region of interest" description="Disordered" evidence="1">
    <location>
        <begin position="1"/>
        <end position="283"/>
    </location>
</feature>
<keyword evidence="4" id="KW-1185">Reference proteome</keyword>
<feature type="compositionally biased region" description="Polar residues" evidence="1">
    <location>
        <begin position="125"/>
        <end position="136"/>
    </location>
</feature>
<dbReference type="RefSeq" id="XP_033534233.1">
    <property type="nucleotide sequence ID" value="XM_033682848.1"/>
</dbReference>
<dbReference type="EMBL" id="ML975157">
    <property type="protein sequence ID" value="KAF1812602.1"/>
    <property type="molecule type" value="Genomic_DNA"/>
</dbReference>
<gene>
    <name evidence="3 5" type="ORF">P152DRAFT_514211</name>
</gene>
<reference evidence="5" key="2">
    <citation type="submission" date="2020-04" db="EMBL/GenBank/DDBJ databases">
        <authorList>
            <consortium name="NCBI Genome Project"/>
        </authorList>
    </citation>
    <scope>NUCLEOTIDE SEQUENCE</scope>
    <source>
        <strain evidence="5">CBS 781.70</strain>
    </source>
</reference>
<keyword evidence="2" id="KW-1133">Transmembrane helix</keyword>
<feature type="region of interest" description="Disordered" evidence="1">
    <location>
        <begin position="956"/>
        <end position="986"/>
    </location>
</feature>
<evidence type="ECO:0000313" key="5">
    <source>
        <dbReference type="RefSeq" id="XP_033534233.1"/>
    </source>
</evidence>
<evidence type="ECO:0000313" key="3">
    <source>
        <dbReference type="EMBL" id="KAF1812602.1"/>
    </source>
</evidence>
<evidence type="ECO:0000256" key="2">
    <source>
        <dbReference type="SAM" id="Phobius"/>
    </source>
</evidence>
<dbReference type="OrthoDB" id="4721035at2759"/>
<feature type="compositionally biased region" description="Basic and acidic residues" evidence="1">
    <location>
        <begin position="956"/>
        <end position="969"/>
    </location>
</feature>
<evidence type="ECO:0000256" key="1">
    <source>
        <dbReference type="SAM" id="MobiDB-lite"/>
    </source>
</evidence>
<dbReference type="GeneID" id="54423418"/>
<feature type="transmembrane region" description="Helical" evidence="2">
    <location>
        <begin position="333"/>
        <end position="358"/>
    </location>
</feature>
<protein>
    <submittedName>
        <fullName evidence="3 5">Uncharacterized protein</fullName>
    </submittedName>
</protein>
<proteinExistence type="predicted"/>
<evidence type="ECO:0000313" key="4">
    <source>
        <dbReference type="Proteomes" id="UP000504638"/>
    </source>
</evidence>
<feature type="compositionally biased region" description="Polar residues" evidence="1">
    <location>
        <begin position="71"/>
        <end position="84"/>
    </location>
</feature>
<reference evidence="3 5" key="1">
    <citation type="submission" date="2020-01" db="EMBL/GenBank/DDBJ databases">
        <authorList>
            <consortium name="DOE Joint Genome Institute"/>
            <person name="Haridas S."/>
            <person name="Albert R."/>
            <person name="Binder M."/>
            <person name="Bloem J."/>
            <person name="Labutti K."/>
            <person name="Salamov A."/>
            <person name="Andreopoulos B."/>
            <person name="Baker S.E."/>
            <person name="Barry K."/>
            <person name="Bills G."/>
            <person name="Bluhm B.H."/>
            <person name="Cannon C."/>
            <person name="Castanera R."/>
            <person name="Culley D.E."/>
            <person name="Daum C."/>
            <person name="Ezra D."/>
            <person name="Gonzalez J.B."/>
            <person name="Henrissat B."/>
            <person name="Kuo A."/>
            <person name="Liang C."/>
            <person name="Lipzen A."/>
            <person name="Lutzoni F."/>
            <person name="Magnuson J."/>
            <person name="Mondo S."/>
            <person name="Nolan M."/>
            <person name="Ohm R."/>
            <person name="Pangilinan J."/>
            <person name="Park H.-J."/>
            <person name="Ramirez L."/>
            <person name="Alfaro M."/>
            <person name="Sun H."/>
            <person name="Tritt A."/>
            <person name="Yoshinaga Y."/>
            <person name="Zwiers L.-H."/>
            <person name="Turgeon B.G."/>
            <person name="Goodwin S.B."/>
            <person name="Spatafora J.W."/>
            <person name="Crous P.W."/>
            <person name="Grigoriev I.V."/>
        </authorList>
    </citation>
    <scope>NUCLEOTIDE SEQUENCE</scope>
    <source>
        <strain evidence="3 5">CBS 781.70</strain>
    </source>
</reference>
<feature type="transmembrane region" description="Helical" evidence="2">
    <location>
        <begin position="870"/>
        <end position="891"/>
    </location>
</feature>
<dbReference type="Proteomes" id="UP000504638">
    <property type="component" value="Unplaced"/>
</dbReference>
<name>A0A6G1G3P9_9PEZI</name>
<feature type="transmembrane region" description="Helical" evidence="2">
    <location>
        <begin position="399"/>
        <end position="419"/>
    </location>
</feature>
<keyword evidence="2" id="KW-0812">Transmembrane</keyword>
<feature type="compositionally biased region" description="Basic and acidic residues" evidence="1">
    <location>
        <begin position="205"/>
        <end position="214"/>
    </location>
</feature>
<accession>A0A6G1G3P9</accession>
<dbReference type="AlphaFoldDB" id="A0A6G1G3P9"/>
<keyword evidence="2" id="KW-0472">Membrane</keyword>
<sequence>MASPGSSSRHSRNRSRFVEEFGDAVPPAENDGTWMPSPRRTLIDSRRVSMSSPDIGGNGCAKLKSRDKSSAAYSQPALSYTEQTAGLGIEGTENISPVDTFAREGQPRPSFSAQSPVSPVRPASRLQTPRNSTDQLTGVPIVTRRSTMDTDHQSLLRASDGFMSISGSPNITSPDTERSNTTPPSPGPASPLLLPLSFNPNDDTFSDRSKHDSQNMESGPNPHDRSTPSWHFSIPYDGSGYQVPPDQAFDDHSRGDNIQSIGTTGSANDVDRKTTDSSQAKSPGAVQSSRWLSITIIVLCVISTILSAMYFIIAAKGPRYGWIRTKGSLTFSSASIITTLFAKLIELSFVAIFVTFLGQVLSRRAFSRGGKGVSLAEIGMRGWILQPGTMITHPKTVRYAGWSILGVLSLVAALLSTFYTTAANALVAPQLKFSDWESKVMKGAIRTSFGNAHYLAQTCESPPAIRLTSGKDEDVEANTCMEISYASQCYHNFITYLSEWSHFSATGVGRVDQGKRPTGVGSLYEDTTIKAQWIDNRNLTSDSEAFGRVLNNVSLAFPHVGVVQSARDQVNQILQPEDLDGIGSYFLQASVLSPVINVLCANMKERELEPIVYEAWPNANISGLAQGWHESKLANITDWPQINRTVVDEVFGWGPENGQYPPIFPKYPEDYNTVLNNTFRYGRDSIYLLGRGSPSFATNQSYVLCQLRTYQTAKCSTTFSAASSGTKLEAECADDNERAYKHFNPLFPAGNATASKDWPWVASGIGSALALNAGISDANAATARLLMQLAMSDSMTTLDPARPSLAESLAVLTGASVLMGAKDTPFHPGFEYTLPPDLHNILPSPIYQEFMALIRSQQYASGGTLSGQQAFHVVLLLVFLSNFTILIYFLFHRGRLIKDFFDPTNLFAVAVNSQPPKTMSGTSGDGPSGEQMRAPWYISEEEKHWYAISDEPKDAKHAWSDELQGRELENGTNKRRWQVPSSKSLK</sequence>